<name>A0A1J5QKV4_9ZZZZ</name>
<dbReference type="AlphaFoldDB" id="A0A1J5QKV4"/>
<comment type="caution">
    <text evidence="1">The sequence shown here is derived from an EMBL/GenBank/DDBJ whole genome shotgun (WGS) entry which is preliminary data.</text>
</comment>
<proteinExistence type="predicted"/>
<organism evidence="1">
    <name type="scientific">mine drainage metagenome</name>
    <dbReference type="NCBI Taxonomy" id="410659"/>
    <lineage>
        <taxon>unclassified sequences</taxon>
        <taxon>metagenomes</taxon>
        <taxon>ecological metagenomes</taxon>
    </lineage>
</organism>
<reference evidence="1" key="1">
    <citation type="submission" date="2016-10" db="EMBL/GenBank/DDBJ databases">
        <title>Sequence of Gallionella enrichment culture.</title>
        <authorList>
            <person name="Poehlein A."/>
            <person name="Muehling M."/>
            <person name="Daniel R."/>
        </authorList>
    </citation>
    <scope>NUCLEOTIDE SEQUENCE</scope>
</reference>
<sequence>MRFISDSLEQIERLAVARKEDGILIIGRPEFLHTFGQTNRRNLLPRLFDRLRCGVDLWCTAVDHDQLRRVGKPAGVSTRFNLVGYVLGSQAISFQSAKASGDYLHHGSGIVGAAQLILFQCDGEPSVFALTWEPIFEDHHGGNHLSPLKIGDVETLDSKWHLIQRE</sequence>
<dbReference type="EMBL" id="MLJW01001462">
    <property type="protein sequence ID" value="OIQ78131.1"/>
    <property type="molecule type" value="Genomic_DNA"/>
</dbReference>
<evidence type="ECO:0000313" key="1">
    <source>
        <dbReference type="EMBL" id="OIQ78131.1"/>
    </source>
</evidence>
<accession>A0A1J5QKV4</accession>
<protein>
    <submittedName>
        <fullName evidence="1">Uncharacterized protein</fullName>
    </submittedName>
</protein>
<gene>
    <name evidence="1" type="ORF">GALL_401670</name>
</gene>